<keyword evidence="1 2" id="KW-0238">DNA-binding</keyword>
<dbReference type="OrthoDB" id="9806334at2"/>
<dbReference type="InterPro" id="IPR036271">
    <property type="entry name" value="Tet_transcr_reg_TetR-rel_C_sf"/>
</dbReference>
<accession>A0A562VAV5</accession>
<organism evidence="5 6">
    <name type="scientific">Stackebrandtia albiflava</name>
    <dbReference type="NCBI Taxonomy" id="406432"/>
    <lineage>
        <taxon>Bacteria</taxon>
        <taxon>Bacillati</taxon>
        <taxon>Actinomycetota</taxon>
        <taxon>Actinomycetes</taxon>
        <taxon>Glycomycetales</taxon>
        <taxon>Glycomycetaceae</taxon>
        <taxon>Stackebrandtia</taxon>
    </lineage>
</organism>
<protein>
    <submittedName>
        <fullName evidence="5">TetR family transcriptional regulator</fullName>
    </submittedName>
</protein>
<evidence type="ECO:0000259" key="4">
    <source>
        <dbReference type="PROSITE" id="PS50977"/>
    </source>
</evidence>
<dbReference type="GO" id="GO:0003700">
    <property type="term" value="F:DNA-binding transcription factor activity"/>
    <property type="evidence" value="ECO:0007669"/>
    <property type="project" value="TreeGrafter"/>
</dbReference>
<sequence>MATLRTERTQESRRLLISAAAELFAQKGYRQTSIVDVAERAGISRGSIPWHFGNKLGLLEAVVDGRVDALLTEVTAPGAATGGDPLDRLTEFVRLPATRLFITLLAEAVEVGSPVRRHFARLHDALRRQVRAHIPDRTLPHGADPDALAVLLVGTVIGIHAQWRVDPDAVDLDTVGGTVRALLAGLGGPSSTHPSDTASRGAR</sequence>
<dbReference type="PANTHER" id="PTHR30055">
    <property type="entry name" value="HTH-TYPE TRANSCRIPTIONAL REGULATOR RUTR"/>
    <property type="match status" value="1"/>
</dbReference>
<dbReference type="Pfam" id="PF00440">
    <property type="entry name" value="TetR_N"/>
    <property type="match status" value="1"/>
</dbReference>
<dbReference type="AlphaFoldDB" id="A0A562VAV5"/>
<dbReference type="PROSITE" id="PS50977">
    <property type="entry name" value="HTH_TETR_2"/>
    <property type="match status" value="1"/>
</dbReference>
<evidence type="ECO:0000256" key="3">
    <source>
        <dbReference type="SAM" id="MobiDB-lite"/>
    </source>
</evidence>
<name>A0A562VAV5_9ACTN</name>
<dbReference type="InterPro" id="IPR001647">
    <property type="entry name" value="HTH_TetR"/>
</dbReference>
<dbReference type="Proteomes" id="UP000321617">
    <property type="component" value="Unassembled WGS sequence"/>
</dbReference>
<reference evidence="5 6" key="1">
    <citation type="journal article" date="2013" name="Stand. Genomic Sci.">
        <title>Genomic Encyclopedia of Type Strains, Phase I: The one thousand microbial genomes (KMG-I) project.</title>
        <authorList>
            <person name="Kyrpides N.C."/>
            <person name="Woyke T."/>
            <person name="Eisen J.A."/>
            <person name="Garrity G."/>
            <person name="Lilburn T.G."/>
            <person name="Beck B.J."/>
            <person name="Whitman W.B."/>
            <person name="Hugenholtz P."/>
            <person name="Klenk H.P."/>
        </authorList>
    </citation>
    <scope>NUCLEOTIDE SEQUENCE [LARGE SCALE GENOMIC DNA]</scope>
    <source>
        <strain evidence="5 6">DSM 45044</strain>
    </source>
</reference>
<dbReference type="SUPFAM" id="SSF46689">
    <property type="entry name" value="Homeodomain-like"/>
    <property type="match status" value="1"/>
</dbReference>
<dbReference type="RefSeq" id="WP_147132933.1">
    <property type="nucleotide sequence ID" value="NZ_BAABIJ010000001.1"/>
</dbReference>
<gene>
    <name evidence="5" type="ORF">LX16_0690</name>
</gene>
<evidence type="ECO:0000256" key="1">
    <source>
        <dbReference type="ARBA" id="ARBA00023125"/>
    </source>
</evidence>
<dbReference type="GO" id="GO:0000976">
    <property type="term" value="F:transcription cis-regulatory region binding"/>
    <property type="evidence" value="ECO:0007669"/>
    <property type="project" value="TreeGrafter"/>
</dbReference>
<feature type="region of interest" description="Disordered" evidence="3">
    <location>
        <begin position="184"/>
        <end position="203"/>
    </location>
</feature>
<dbReference type="Gene3D" id="1.10.357.10">
    <property type="entry name" value="Tetracycline Repressor, domain 2"/>
    <property type="match status" value="1"/>
</dbReference>
<evidence type="ECO:0000313" key="5">
    <source>
        <dbReference type="EMBL" id="TWJ14994.1"/>
    </source>
</evidence>
<dbReference type="PANTHER" id="PTHR30055:SF226">
    <property type="entry name" value="HTH-TYPE TRANSCRIPTIONAL REGULATOR PKSA"/>
    <property type="match status" value="1"/>
</dbReference>
<feature type="DNA-binding region" description="H-T-H motif" evidence="2">
    <location>
        <begin position="33"/>
        <end position="52"/>
    </location>
</feature>
<evidence type="ECO:0000313" key="6">
    <source>
        <dbReference type="Proteomes" id="UP000321617"/>
    </source>
</evidence>
<dbReference type="InterPro" id="IPR050109">
    <property type="entry name" value="HTH-type_TetR-like_transc_reg"/>
</dbReference>
<feature type="compositionally biased region" description="Polar residues" evidence="3">
    <location>
        <begin position="189"/>
        <end position="203"/>
    </location>
</feature>
<proteinExistence type="predicted"/>
<dbReference type="PRINTS" id="PR00455">
    <property type="entry name" value="HTHTETR"/>
</dbReference>
<evidence type="ECO:0000256" key="2">
    <source>
        <dbReference type="PROSITE-ProRule" id="PRU00335"/>
    </source>
</evidence>
<comment type="caution">
    <text evidence="5">The sequence shown here is derived from an EMBL/GenBank/DDBJ whole genome shotgun (WGS) entry which is preliminary data.</text>
</comment>
<keyword evidence="6" id="KW-1185">Reference proteome</keyword>
<dbReference type="SUPFAM" id="SSF48498">
    <property type="entry name" value="Tetracyclin repressor-like, C-terminal domain"/>
    <property type="match status" value="1"/>
</dbReference>
<dbReference type="InterPro" id="IPR009057">
    <property type="entry name" value="Homeodomain-like_sf"/>
</dbReference>
<dbReference type="EMBL" id="VLLL01000005">
    <property type="protein sequence ID" value="TWJ14994.1"/>
    <property type="molecule type" value="Genomic_DNA"/>
</dbReference>
<feature type="domain" description="HTH tetR-type" evidence="4">
    <location>
        <begin position="10"/>
        <end position="70"/>
    </location>
</feature>